<evidence type="ECO:0000259" key="4">
    <source>
        <dbReference type="Pfam" id="PF01420"/>
    </source>
</evidence>
<name>A0A662DGW0_UNCAE</name>
<evidence type="ECO:0000256" key="2">
    <source>
        <dbReference type="ARBA" id="ARBA00022747"/>
    </source>
</evidence>
<dbReference type="GO" id="GO:0009307">
    <property type="term" value="P:DNA restriction-modification system"/>
    <property type="evidence" value="ECO:0007669"/>
    <property type="project" value="UniProtKB-KW"/>
</dbReference>
<dbReference type="GO" id="GO:0003677">
    <property type="term" value="F:DNA binding"/>
    <property type="evidence" value="ECO:0007669"/>
    <property type="project" value="UniProtKB-KW"/>
</dbReference>
<evidence type="ECO:0000256" key="3">
    <source>
        <dbReference type="ARBA" id="ARBA00023125"/>
    </source>
</evidence>
<accession>A0A662DGW0</accession>
<keyword evidence="3" id="KW-0238">DNA-binding</keyword>
<gene>
    <name evidence="5" type="ORF">DRJ04_01110</name>
</gene>
<keyword evidence="5" id="KW-0255">Endonuclease</keyword>
<proteinExistence type="inferred from homology"/>
<evidence type="ECO:0000313" key="6">
    <source>
        <dbReference type="Proteomes" id="UP000280417"/>
    </source>
</evidence>
<dbReference type="Pfam" id="PF01420">
    <property type="entry name" value="Methylase_S"/>
    <property type="match status" value="2"/>
</dbReference>
<dbReference type="GO" id="GO:0004519">
    <property type="term" value="F:endonuclease activity"/>
    <property type="evidence" value="ECO:0007669"/>
    <property type="project" value="UniProtKB-KW"/>
</dbReference>
<keyword evidence="5" id="KW-0378">Hydrolase</keyword>
<comment type="similarity">
    <text evidence="1">Belongs to the type-I restriction system S methylase family.</text>
</comment>
<reference evidence="5 6" key="1">
    <citation type="submission" date="2018-06" db="EMBL/GenBank/DDBJ databases">
        <title>Extensive metabolic versatility and redundancy in microbially diverse, dynamic hydrothermal sediments.</title>
        <authorList>
            <person name="Dombrowski N."/>
            <person name="Teske A."/>
            <person name="Baker B.J."/>
        </authorList>
    </citation>
    <scope>NUCLEOTIDE SEQUENCE [LARGE SCALE GENOMIC DNA]</scope>
    <source>
        <strain evidence="5">B3_G15</strain>
    </source>
</reference>
<comment type="caution">
    <text evidence="5">The sequence shown here is derived from an EMBL/GenBank/DDBJ whole genome shotgun (WGS) entry which is preliminary data.</text>
</comment>
<dbReference type="InterPro" id="IPR052021">
    <property type="entry name" value="Type-I_RS_S_subunit"/>
</dbReference>
<organism evidence="5 6">
    <name type="scientific">Aerophobetes bacterium</name>
    <dbReference type="NCBI Taxonomy" id="2030807"/>
    <lineage>
        <taxon>Bacteria</taxon>
        <taxon>Candidatus Aerophobota</taxon>
    </lineage>
</organism>
<sequence>MMFFKETNFKKSPIGDTPQEWEVLRISQISKVRRGASPRPINDSRYFSDTGRGWIRIIDVTNTYKYLNSTTQYLSKIGESRSVKVNPGDLIMSICATIGKPIILNMKACIHDGFVWFSELSDGVDTEFLFYVLQRNERKFISMRQTGTQGNLNTTLVGKTFVALPPLQEQKAIADVLSAVDDVIQKTDEVIAKTERLKKGLMQELLTRGIGHKEFKDTEIGRIPKEWEVVRLKEVVLPTENIDPTKEHGKEFKYVDISSIDNFVNKITGWNIITHENAPSRAKKLIKAGDVIFATTRPYLKNIAIVPEELDEQICSTGFCVIRANRNYAVSEWIFYNVLTKQFIIRVSSKMRGATYPAISDDNVLNEKIPLPPLLEQQKIASILSTVDENLEIEREEKAKLQRIKQGLMDLLLTGKVRIKVN</sequence>
<dbReference type="SUPFAM" id="SSF116734">
    <property type="entry name" value="DNA methylase specificity domain"/>
    <property type="match status" value="2"/>
</dbReference>
<keyword evidence="5" id="KW-0540">Nuclease</keyword>
<dbReference type="Proteomes" id="UP000280417">
    <property type="component" value="Unassembled WGS sequence"/>
</dbReference>
<protein>
    <submittedName>
        <fullName evidence="5">Restriction endonuclease subunit S</fullName>
    </submittedName>
</protein>
<keyword evidence="2" id="KW-0680">Restriction system</keyword>
<dbReference type="Gene3D" id="1.10.287.1120">
    <property type="entry name" value="Bipartite methylase S protein"/>
    <property type="match status" value="1"/>
</dbReference>
<feature type="domain" description="Type I restriction modification DNA specificity" evidence="4">
    <location>
        <begin position="224"/>
        <end position="402"/>
    </location>
</feature>
<dbReference type="PANTHER" id="PTHR30408">
    <property type="entry name" value="TYPE-1 RESTRICTION ENZYME ECOKI SPECIFICITY PROTEIN"/>
    <property type="match status" value="1"/>
</dbReference>
<dbReference type="EMBL" id="QMQA01000017">
    <property type="protein sequence ID" value="RLE15094.1"/>
    <property type="molecule type" value="Genomic_DNA"/>
</dbReference>
<dbReference type="InterPro" id="IPR000055">
    <property type="entry name" value="Restrct_endonuc_typeI_TRD"/>
</dbReference>
<dbReference type="Gene3D" id="3.90.220.20">
    <property type="entry name" value="DNA methylase specificity domains"/>
    <property type="match status" value="2"/>
</dbReference>
<dbReference type="AlphaFoldDB" id="A0A662DGW0"/>
<evidence type="ECO:0000256" key="1">
    <source>
        <dbReference type="ARBA" id="ARBA00010923"/>
    </source>
</evidence>
<feature type="domain" description="Type I restriction modification DNA specificity" evidence="4">
    <location>
        <begin position="18"/>
        <end position="187"/>
    </location>
</feature>
<evidence type="ECO:0000313" key="5">
    <source>
        <dbReference type="EMBL" id="RLE15094.1"/>
    </source>
</evidence>
<dbReference type="CDD" id="cd17283">
    <property type="entry name" value="RMtype1_S_Hpy180ORF7835P_TRD2-CR2_like"/>
    <property type="match status" value="1"/>
</dbReference>
<dbReference type="PANTHER" id="PTHR30408:SF12">
    <property type="entry name" value="TYPE I RESTRICTION ENZYME MJAVIII SPECIFICITY SUBUNIT"/>
    <property type="match status" value="1"/>
</dbReference>
<dbReference type="InterPro" id="IPR044946">
    <property type="entry name" value="Restrct_endonuc_typeI_TRD_sf"/>
</dbReference>